<feature type="non-terminal residue" evidence="1">
    <location>
        <position position="61"/>
    </location>
</feature>
<reference evidence="1" key="2">
    <citation type="journal article" date="2021" name="PeerJ">
        <title>Extensive microbial diversity within the chicken gut microbiome revealed by metagenomics and culture.</title>
        <authorList>
            <person name="Gilroy R."/>
            <person name="Ravi A."/>
            <person name="Getino M."/>
            <person name="Pursley I."/>
            <person name="Horton D.L."/>
            <person name="Alikhan N.F."/>
            <person name="Baker D."/>
            <person name="Gharbi K."/>
            <person name="Hall N."/>
            <person name="Watson M."/>
            <person name="Adriaenssens E.M."/>
            <person name="Foster-Nyarko E."/>
            <person name="Jarju S."/>
            <person name="Secka A."/>
            <person name="Antonio M."/>
            <person name="Oren A."/>
            <person name="Chaudhuri R.R."/>
            <person name="La Ragione R."/>
            <person name="Hildebrand F."/>
            <person name="Pallen M.J."/>
        </authorList>
    </citation>
    <scope>NUCLEOTIDE SEQUENCE</scope>
    <source>
        <strain evidence="1">18911</strain>
    </source>
</reference>
<comment type="caution">
    <text evidence="1">The sequence shown here is derived from an EMBL/GenBank/DDBJ whole genome shotgun (WGS) entry which is preliminary data.</text>
</comment>
<name>A0A9D1SI35_9FIRM</name>
<gene>
    <name evidence="1" type="ORF">IAB05_03655</name>
</gene>
<dbReference type="EMBL" id="DVNF01000109">
    <property type="protein sequence ID" value="HIU60473.1"/>
    <property type="molecule type" value="Genomic_DNA"/>
</dbReference>
<dbReference type="AlphaFoldDB" id="A0A9D1SI35"/>
<evidence type="ECO:0000313" key="1">
    <source>
        <dbReference type="EMBL" id="HIU60473.1"/>
    </source>
</evidence>
<evidence type="ECO:0000313" key="2">
    <source>
        <dbReference type="Proteomes" id="UP000824094"/>
    </source>
</evidence>
<proteinExistence type="predicted"/>
<accession>A0A9D1SI35</accession>
<protein>
    <submittedName>
        <fullName evidence="1">Uncharacterized protein</fullName>
    </submittedName>
</protein>
<dbReference type="Proteomes" id="UP000824094">
    <property type="component" value="Unassembled WGS sequence"/>
</dbReference>
<sequence length="61" mass="7122">MKRSDKNRQRVIEGLRKRAEGLEAEERVIEYVLDEEGNRRAVKEKTQIKYYPPDVSAAKAC</sequence>
<organism evidence="1 2">
    <name type="scientific">Candidatus Stercoripulliclostridium merdigallinarum</name>
    <dbReference type="NCBI Taxonomy" id="2840951"/>
    <lineage>
        <taxon>Bacteria</taxon>
        <taxon>Bacillati</taxon>
        <taxon>Bacillota</taxon>
        <taxon>Clostridia</taxon>
        <taxon>Eubacteriales</taxon>
        <taxon>Candidatus Stercoripulliclostridium</taxon>
    </lineage>
</organism>
<reference evidence="1" key="1">
    <citation type="submission" date="2020-10" db="EMBL/GenBank/DDBJ databases">
        <authorList>
            <person name="Gilroy R."/>
        </authorList>
    </citation>
    <scope>NUCLEOTIDE SEQUENCE</scope>
    <source>
        <strain evidence="1">18911</strain>
    </source>
</reference>